<dbReference type="Gene3D" id="3.40.50.300">
    <property type="entry name" value="P-loop containing nucleotide triphosphate hydrolases"/>
    <property type="match status" value="1"/>
</dbReference>
<dbReference type="Proteomes" id="UP000001396">
    <property type="component" value="Unassembled WGS sequence"/>
</dbReference>
<keyword evidence="4" id="KW-0479">Metal-binding</keyword>
<dbReference type="GO" id="GO:0003924">
    <property type="term" value="F:GTPase activity"/>
    <property type="evidence" value="ECO:0007669"/>
    <property type="project" value="InterPro"/>
</dbReference>
<dbReference type="InterPro" id="IPR027417">
    <property type="entry name" value="P-loop_NTPase"/>
</dbReference>
<dbReference type="PANTHER" id="PTHR11711">
    <property type="entry name" value="ADP RIBOSYLATION FACTOR-RELATED"/>
    <property type="match status" value="1"/>
</dbReference>
<dbReference type="InParanoid" id="D3BIT6"/>
<dbReference type="SUPFAM" id="SSF52540">
    <property type="entry name" value="P-loop containing nucleoside triphosphate hydrolases"/>
    <property type="match status" value="1"/>
</dbReference>
<accession>D3BIT6</accession>
<comment type="caution">
    <text evidence="5">The sequence shown here is derived from an EMBL/GenBank/DDBJ whole genome shotgun (WGS) entry which is preliminary data.</text>
</comment>
<feature type="binding site" evidence="3">
    <location>
        <begin position="21"/>
        <end position="28"/>
    </location>
    <ligand>
        <name>GTP</name>
        <dbReference type="ChEBI" id="CHEBI:37565"/>
    </ligand>
</feature>
<keyword evidence="6" id="KW-1185">Reference proteome</keyword>
<evidence type="ECO:0000256" key="4">
    <source>
        <dbReference type="PIRSR" id="PIRSR606689-2"/>
    </source>
</evidence>
<evidence type="ECO:0000313" key="5">
    <source>
        <dbReference type="EMBL" id="EFA78710.1"/>
    </source>
</evidence>
<keyword evidence="2 3" id="KW-0342">GTP-binding</keyword>
<feature type="binding site" evidence="4">
    <location>
        <position position="28"/>
    </location>
    <ligand>
        <name>Mg(2+)</name>
        <dbReference type="ChEBI" id="CHEBI:18420"/>
    </ligand>
</feature>
<organism evidence="5 6">
    <name type="scientific">Heterostelium pallidum (strain ATCC 26659 / Pp 5 / PN500)</name>
    <name type="common">Cellular slime mold</name>
    <name type="synonym">Polysphondylium pallidum</name>
    <dbReference type="NCBI Taxonomy" id="670386"/>
    <lineage>
        <taxon>Eukaryota</taxon>
        <taxon>Amoebozoa</taxon>
        <taxon>Evosea</taxon>
        <taxon>Eumycetozoa</taxon>
        <taxon>Dictyostelia</taxon>
        <taxon>Acytosteliales</taxon>
        <taxon>Acytosteliaceae</taxon>
        <taxon>Heterostelium</taxon>
    </lineage>
</organism>
<evidence type="ECO:0000256" key="2">
    <source>
        <dbReference type="ARBA" id="ARBA00023134"/>
    </source>
</evidence>
<proteinExistence type="predicted"/>
<dbReference type="GeneID" id="31363651"/>
<dbReference type="InterPro" id="IPR024156">
    <property type="entry name" value="Small_GTPase_ARF"/>
</dbReference>
<gene>
    <name evidence="5" type="ORF">PPL_08171</name>
</gene>
<dbReference type="Pfam" id="PF00025">
    <property type="entry name" value="Arf"/>
    <property type="match status" value="1"/>
</dbReference>
<evidence type="ECO:0000256" key="1">
    <source>
        <dbReference type="ARBA" id="ARBA00022741"/>
    </source>
</evidence>
<dbReference type="AlphaFoldDB" id="D3BIT6"/>
<protein>
    <recommendedName>
        <fullName evidence="7">ADP-ribosylation factor</fullName>
    </recommendedName>
</protein>
<evidence type="ECO:0000256" key="3">
    <source>
        <dbReference type="PIRSR" id="PIRSR606689-1"/>
    </source>
</evidence>
<evidence type="ECO:0008006" key="7">
    <source>
        <dbReference type="Google" id="ProtNLM"/>
    </source>
</evidence>
<name>D3BIT6_HETP5</name>
<dbReference type="STRING" id="670386.D3BIT6"/>
<dbReference type="RefSeq" id="XP_020430834.1">
    <property type="nucleotide sequence ID" value="XM_020578995.1"/>
</dbReference>
<dbReference type="InterPro" id="IPR006689">
    <property type="entry name" value="Small_GTPase_ARF/SAR"/>
</dbReference>
<keyword evidence="4" id="KW-0460">Magnesium</keyword>
<keyword evidence="1 3" id="KW-0547">Nucleotide-binding</keyword>
<reference evidence="5 6" key="1">
    <citation type="journal article" date="2011" name="Genome Res.">
        <title>Phylogeny-wide analysis of social amoeba genomes highlights ancient origins for complex intercellular communication.</title>
        <authorList>
            <person name="Heidel A.J."/>
            <person name="Lawal H.M."/>
            <person name="Felder M."/>
            <person name="Schilde C."/>
            <person name="Helps N.R."/>
            <person name="Tunggal B."/>
            <person name="Rivero F."/>
            <person name="John U."/>
            <person name="Schleicher M."/>
            <person name="Eichinger L."/>
            <person name="Platzer M."/>
            <person name="Noegel A.A."/>
            <person name="Schaap P."/>
            <person name="Gloeckner G."/>
        </authorList>
    </citation>
    <scope>NUCLEOTIDE SEQUENCE [LARGE SCALE GENOMIC DNA]</scope>
    <source>
        <strain evidence="6">ATCC 26659 / Pp 5 / PN500</strain>
    </source>
</reference>
<sequence>MGSIYSKLYPSIQPYSVLMLGLDGAGKTTILNRIIHDKIDTSRLLPNAFKLVTRKYNTIVENRHFLIRSRWRYFYKFVNDGIIFVIDGCDRERFSEVQPINAKHGKGIAEGQWLSENIVVTNK</sequence>
<evidence type="ECO:0000313" key="6">
    <source>
        <dbReference type="Proteomes" id="UP000001396"/>
    </source>
</evidence>
<dbReference type="EMBL" id="ADBJ01000037">
    <property type="protein sequence ID" value="EFA78710.1"/>
    <property type="molecule type" value="Genomic_DNA"/>
</dbReference>
<dbReference type="GO" id="GO:0046872">
    <property type="term" value="F:metal ion binding"/>
    <property type="evidence" value="ECO:0007669"/>
    <property type="project" value="UniProtKB-KW"/>
</dbReference>
<dbReference type="GO" id="GO:0005525">
    <property type="term" value="F:GTP binding"/>
    <property type="evidence" value="ECO:0007669"/>
    <property type="project" value="UniProtKB-KW"/>
</dbReference>